<dbReference type="InterPro" id="IPR044927">
    <property type="entry name" value="Endonuclea_NS_2"/>
</dbReference>
<dbReference type="Proteomes" id="UP000430971">
    <property type="component" value="Unassembled WGS sequence"/>
</dbReference>
<organism evidence="2 4">
    <name type="scientific">Bifidobacterium longum</name>
    <dbReference type="NCBI Taxonomy" id="216816"/>
    <lineage>
        <taxon>Bacteria</taxon>
        <taxon>Bacillati</taxon>
        <taxon>Actinomycetota</taxon>
        <taxon>Actinomycetes</taxon>
        <taxon>Bifidobacteriales</taxon>
        <taxon>Bifidobacteriaceae</taxon>
        <taxon>Bifidobacterium</taxon>
    </lineage>
</organism>
<keyword evidence="2" id="KW-0255">Endonuclease</keyword>
<reference evidence="4 5" key="1">
    <citation type="journal article" date="2019" name="Nat. Med.">
        <title>A library of human gut bacterial isolates paired with longitudinal multiomics data enables mechanistic microbiome research.</title>
        <authorList>
            <person name="Poyet M."/>
            <person name="Groussin M."/>
            <person name="Gibbons S.M."/>
            <person name="Avila-Pacheco J."/>
            <person name="Jiang X."/>
            <person name="Kearney S.M."/>
            <person name="Perrotta A.R."/>
            <person name="Berdy B."/>
            <person name="Zhao S."/>
            <person name="Lieberman T.D."/>
            <person name="Swanson P.K."/>
            <person name="Smith M."/>
            <person name="Roesemann S."/>
            <person name="Alexander J.E."/>
            <person name="Rich S.A."/>
            <person name="Livny J."/>
            <person name="Vlamakis H."/>
            <person name="Clish C."/>
            <person name="Bullock K."/>
            <person name="Deik A."/>
            <person name="Scott J."/>
            <person name="Pierce K.A."/>
            <person name="Xavier R.J."/>
            <person name="Alm E.J."/>
        </authorList>
    </citation>
    <scope>NUCLEOTIDE SEQUENCE [LARGE SCALE GENOMIC DNA]</scope>
    <source>
        <strain evidence="3 5">BIOML-A37</strain>
        <strain evidence="2 4">BIOML-A65</strain>
    </source>
</reference>
<dbReference type="AlphaFoldDB" id="A0A133L630"/>
<proteinExistence type="predicted"/>
<dbReference type="GO" id="GO:0004519">
    <property type="term" value="F:endonuclease activity"/>
    <property type="evidence" value="ECO:0007669"/>
    <property type="project" value="UniProtKB-KW"/>
</dbReference>
<comment type="caution">
    <text evidence="2">The sequence shown here is derived from an EMBL/GenBank/DDBJ whole genome shotgun (WGS) entry which is preliminary data.</text>
</comment>
<keyword evidence="2" id="KW-0378">Hydrolase</keyword>
<feature type="domain" description="Type VII secretion system protein EssD-like" evidence="1">
    <location>
        <begin position="284"/>
        <end position="370"/>
    </location>
</feature>
<dbReference type="RefSeq" id="WP_060868259.1">
    <property type="nucleotide sequence ID" value="NZ_CP048001.1"/>
</dbReference>
<name>A0A133L630_BIFLN</name>
<dbReference type="Pfam" id="PF13930">
    <property type="entry name" value="Endonuclea_NS_2"/>
    <property type="match status" value="1"/>
</dbReference>
<dbReference type="Proteomes" id="UP000468842">
    <property type="component" value="Unassembled WGS sequence"/>
</dbReference>
<evidence type="ECO:0000313" key="2">
    <source>
        <dbReference type="EMBL" id="KAB7340134.1"/>
    </source>
</evidence>
<protein>
    <submittedName>
        <fullName evidence="2">Endonuclease</fullName>
    </submittedName>
</protein>
<evidence type="ECO:0000313" key="3">
    <source>
        <dbReference type="EMBL" id="KAB7396760.1"/>
    </source>
</evidence>
<dbReference type="EMBL" id="WDQK01000002">
    <property type="protein sequence ID" value="KAB7396760.1"/>
    <property type="molecule type" value="Genomic_DNA"/>
</dbReference>
<keyword evidence="2" id="KW-0540">Nuclease</keyword>
<dbReference type="EMBL" id="WDRM01000002">
    <property type="protein sequence ID" value="KAB7340134.1"/>
    <property type="molecule type" value="Genomic_DNA"/>
</dbReference>
<evidence type="ECO:0000313" key="5">
    <source>
        <dbReference type="Proteomes" id="UP000468842"/>
    </source>
</evidence>
<gene>
    <name evidence="3" type="ORF">GBB40_01640</name>
    <name evidence="2" type="ORF">GBB73_01115</name>
</gene>
<sequence length="427" mass="45615">MAFENIEQLMPDTTETRLAFEEAQRTVADCADAAWRDISSGDVLTASISTVQEAADDAWKACEPTLNAAGETVRDGARNGAYLGGRFALGVADVGENAYVGVQSNIELLAEDEEAAVKTAQTHAVDDAANAWGDFMEADEQIREIGDYVETGGEIATEVALGAVAVTASAPAALAAGAVLVLDEMGKSLEAGAEDGEISQEDIVGEVVAGTVTAATLLAGRGLNNFLASKAAESGASSRILDDAGKAIYEGDRLLPNNEFAIDGVKCATDDLGQLYRVGDDLVPNMSYEINGYKYVTDAMGRVESAEGFLQLKTHEGRLTIKDTIQSIGKGFEELFDQRGHLIADRFNGSNGLENIVAMGGEVNQKPMQQSSKNAPMLWLMALKCFSRLSHFMRAGHSGLARLLSRTLLTAKRRLRFFLTLQRKCNE</sequence>
<evidence type="ECO:0000259" key="1">
    <source>
        <dbReference type="Pfam" id="PF13930"/>
    </source>
</evidence>
<evidence type="ECO:0000313" key="4">
    <source>
        <dbReference type="Proteomes" id="UP000430971"/>
    </source>
</evidence>
<accession>A0A133L630</accession>